<dbReference type="PROSITE" id="PS51544">
    <property type="entry name" value="PI3K_ABD"/>
    <property type="match status" value="1"/>
</dbReference>
<dbReference type="Pfam" id="PF00794">
    <property type="entry name" value="PI3K_rbd"/>
    <property type="match status" value="1"/>
</dbReference>
<dbReference type="Gene3D" id="2.60.40.150">
    <property type="entry name" value="C2 domain"/>
    <property type="match status" value="1"/>
</dbReference>
<dbReference type="Pfam" id="PF00454">
    <property type="entry name" value="PI3_PI4_kinase"/>
    <property type="match status" value="1"/>
</dbReference>
<dbReference type="PROSITE" id="PS51547">
    <property type="entry name" value="C2_PI3K"/>
    <property type="match status" value="1"/>
</dbReference>
<dbReference type="AlphaFoldDB" id="A0A1W0WFZ9"/>
<dbReference type="SMART" id="SM00146">
    <property type="entry name" value="PI3Kc"/>
    <property type="match status" value="1"/>
</dbReference>
<dbReference type="InterPro" id="IPR029071">
    <property type="entry name" value="Ubiquitin-like_domsf"/>
</dbReference>
<keyword evidence="4" id="KW-0067">ATP-binding</keyword>
<dbReference type="SUPFAM" id="SSF54236">
    <property type="entry name" value="Ubiquitin-like"/>
    <property type="match status" value="1"/>
</dbReference>
<dbReference type="FunFam" id="1.10.1070.11:FF:000001">
    <property type="entry name" value="Phosphatidylinositol 4,5-bisphosphate 3-kinase catalytic subunit"/>
    <property type="match status" value="1"/>
</dbReference>
<evidence type="ECO:0000256" key="6">
    <source>
        <dbReference type="SAM" id="MobiDB-lite"/>
    </source>
</evidence>
<dbReference type="InterPro" id="IPR016024">
    <property type="entry name" value="ARM-type_fold"/>
</dbReference>
<protein>
    <submittedName>
        <fullName evidence="12">Phosphatidylinositol</fullName>
    </submittedName>
</protein>
<dbReference type="InterPro" id="IPR003113">
    <property type="entry name" value="PI3K_ABD"/>
</dbReference>
<dbReference type="InterPro" id="IPR035892">
    <property type="entry name" value="C2_domain_sf"/>
</dbReference>
<feature type="domain" description="PI3K-RBD" evidence="10">
    <location>
        <begin position="182"/>
        <end position="288"/>
    </location>
</feature>
<evidence type="ECO:0000313" key="13">
    <source>
        <dbReference type="Proteomes" id="UP000192578"/>
    </source>
</evidence>
<dbReference type="GO" id="GO:0005524">
    <property type="term" value="F:ATP binding"/>
    <property type="evidence" value="ECO:0007669"/>
    <property type="project" value="UniProtKB-KW"/>
</dbReference>
<dbReference type="PROSITE" id="PS51545">
    <property type="entry name" value="PIK_HELICAL"/>
    <property type="match status" value="1"/>
</dbReference>
<dbReference type="SUPFAM" id="SSF56112">
    <property type="entry name" value="Protein kinase-like (PK-like)"/>
    <property type="match status" value="1"/>
</dbReference>
<dbReference type="InterPro" id="IPR018936">
    <property type="entry name" value="PI3/4_kinase_CS"/>
</dbReference>
<dbReference type="SMART" id="SM00143">
    <property type="entry name" value="PI3K_p85B"/>
    <property type="match status" value="1"/>
</dbReference>
<comment type="similarity">
    <text evidence="5">Belongs to the PI3/PI4-kinase family.</text>
</comment>
<dbReference type="GO" id="GO:0005737">
    <property type="term" value="C:cytoplasm"/>
    <property type="evidence" value="ECO:0007669"/>
    <property type="project" value="TreeGrafter"/>
</dbReference>
<dbReference type="PROSITE" id="PS51546">
    <property type="entry name" value="PI3K_RBD"/>
    <property type="match status" value="1"/>
</dbReference>
<feature type="domain" description="C2 PI3K-type" evidence="11">
    <location>
        <begin position="324"/>
        <end position="499"/>
    </location>
</feature>
<sequence>MADLVVPYGYWQREILVPHSVDCLLPSGMYIALSTDASVTLANLKTALWKEAQKLALFHLLRKCSDYVFVGVTSNPPYLQEFYDESRSIRELRLFLPILKLKEAADSGEEQRTCQQISEVCAISVADFEKWTDPEQIGYRLDLLSIAKATVDLRNKGGQKAVAAYFYPSQLETDETFQKDLRNNLEGDVEFILISPYTKKQSTVKIHVTYDDMPSTVVFRYLQAATHLFIDPDNPVDIRTFAEKNYENYVLKVCGRESYFLKSQPFIQYKFIRNKLVHKLPIKLTLVSRDELYASLDTTPMSFPVMIKKPSVPLPSNATTIWDCERKFRVRPTGIMKLHSGSTEKIFVRIGMYHGTESLCPWVETPPALVSNPQWTEWLTLDILVRNIPRSAKLCVCVCAIVGRGRRDRGVDQQLPTSSSASPARSASLSRASRPGLDHIGLTWANINMFNSCGELLNKRATVAMWPTGRDVVQTVNPCGQPGTNPNKENAGHLTLNFDPISIVYPPHSTIVDFAEAANKLELDRLIRDSAAELEDLNTLRALAKRDPLYEPTEQEKELLWRNRYMCRQVPEVLPKLLSAVKWSSRDEVSELYAILARWPLVPNVVALELMDCKYPDLEVRNFAIRSLDRGCLDTELEHYVLQLVQVFKYDVYLESPVGSFLLKRGVHNRRIGHVLFWLLKAEMHDPTINVRFGCLLEALCRGSGAYIKALGREVIALGKLKDLSELVVRGDENQRFVIEQLQLEENCSSLDQLPSPLDCDDTLGELKSSLCNVLSSAKRPLWLVWSNPDPLADMYYKQHVIIFKNGDDLRQDMLTLQVIGLMDNIWQTDNLNLRMIPYGCLPTGKNLGVIEVVRNSRTVMSIQKKIGGVIGTMQTDSTCLLKWLRTTNTMPSALEQAIENFTHSCAGYCVATFILGIGDRHPDNIMLTEGGQLFHIDFGHFLGHYKKKFGINRERVPFVLPGDFIYVIARGADNPKQTAEYRRFVELCCRAYGIMRRHANLIITLFTMMLCTGIAELQTFEDVAFLRNTLAVDKSEPEAMAFFREKIEEASGGAWTTKLDWAFHGVKHM</sequence>
<dbReference type="GO" id="GO:0048015">
    <property type="term" value="P:phosphatidylinositol-mediated signaling"/>
    <property type="evidence" value="ECO:0007669"/>
    <property type="project" value="TreeGrafter"/>
</dbReference>
<evidence type="ECO:0000256" key="2">
    <source>
        <dbReference type="ARBA" id="ARBA00022741"/>
    </source>
</evidence>
<dbReference type="GO" id="GO:0016303">
    <property type="term" value="F:1-phosphatidylinositol-3-kinase activity"/>
    <property type="evidence" value="ECO:0007669"/>
    <property type="project" value="TreeGrafter"/>
</dbReference>
<dbReference type="Pfam" id="PF02192">
    <property type="entry name" value="PI3K_p85B"/>
    <property type="match status" value="1"/>
</dbReference>
<feature type="compositionally biased region" description="Low complexity" evidence="6">
    <location>
        <begin position="418"/>
        <end position="432"/>
    </location>
</feature>
<dbReference type="EMBL" id="MTYJ01000110">
    <property type="protein sequence ID" value="OQV14117.1"/>
    <property type="molecule type" value="Genomic_DNA"/>
</dbReference>
<dbReference type="PROSITE" id="PS50290">
    <property type="entry name" value="PI3_4_KINASE_3"/>
    <property type="match status" value="1"/>
</dbReference>
<dbReference type="OrthoDB" id="67688at2759"/>
<accession>A0A1W0WFZ9</accession>
<evidence type="ECO:0000256" key="5">
    <source>
        <dbReference type="PROSITE-ProRule" id="PRU00880"/>
    </source>
</evidence>
<evidence type="ECO:0000259" key="8">
    <source>
        <dbReference type="PROSITE" id="PS51544"/>
    </source>
</evidence>
<dbReference type="Gene3D" id="3.30.1010.10">
    <property type="entry name" value="Phosphatidylinositol 3-kinase Catalytic Subunit, Chain A, domain 4"/>
    <property type="match status" value="1"/>
</dbReference>
<evidence type="ECO:0000256" key="3">
    <source>
        <dbReference type="ARBA" id="ARBA00022777"/>
    </source>
</evidence>
<dbReference type="GO" id="GO:0016477">
    <property type="term" value="P:cell migration"/>
    <property type="evidence" value="ECO:0007669"/>
    <property type="project" value="TreeGrafter"/>
</dbReference>
<dbReference type="GO" id="GO:0005886">
    <property type="term" value="C:plasma membrane"/>
    <property type="evidence" value="ECO:0007669"/>
    <property type="project" value="TreeGrafter"/>
</dbReference>
<feature type="domain" description="PIK helical" evidence="9">
    <location>
        <begin position="526"/>
        <end position="703"/>
    </location>
</feature>
<dbReference type="InterPro" id="IPR000403">
    <property type="entry name" value="PI3/4_kinase_cat_dom"/>
</dbReference>
<dbReference type="SMART" id="SM00142">
    <property type="entry name" value="PI3K_C2"/>
    <property type="match status" value="1"/>
</dbReference>
<evidence type="ECO:0000256" key="4">
    <source>
        <dbReference type="ARBA" id="ARBA00022840"/>
    </source>
</evidence>
<dbReference type="Gene3D" id="1.10.1070.11">
    <property type="entry name" value="Phosphatidylinositol 3-/4-kinase, catalytic domain"/>
    <property type="match status" value="1"/>
</dbReference>
<evidence type="ECO:0000259" key="11">
    <source>
        <dbReference type="PROSITE" id="PS51547"/>
    </source>
</evidence>
<dbReference type="GO" id="GO:0043491">
    <property type="term" value="P:phosphatidylinositol 3-kinase/protein kinase B signal transduction"/>
    <property type="evidence" value="ECO:0007669"/>
    <property type="project" value="TreeGrafter"/>
</dbReference>
<gene>
    <name evidence="12" type="ORF">BV898_11692</name>
</gene>
<dbReference type="GO" id="GO:0005942">
    <property type="term" value="C:phosphatidylinositol 3-kinase complex"/>
    <property type="evidence" value="ECO:0007669"/>
    <property type="project" value="TreeGrafter"/>
</dbReference>
<feature type="domain" description="PI3K-ABD" evidence="8">
    <location>
        <begin position="15"/>
        <end position="105"/>
    </location>
</feature>
<dbReference type="InterPro" id="IPR011009">
    <property type="entry name" value="Kinase-like_dom_sf"/>
</dbReference>
<dbReference type="CDD" id="cd05165">
    <property type="entry name" value="PI3Kc_I"/>
    <property type="match status" value="1"/>
</dbReference>
<dbReference type="PROSITE" id="PS00915">
    <property type="entry name" value="PI3_4_KINASE_1"/>
    <property type="match status" value="1"/>
</dbReference>
<keyword evidence="3" id="KW-0418">Kinase</keyword>
<keyword evidence="13" id="KW-1185">Reference proteome</keyword>
<evidence type="ECO:0000259" key="7">
    <source>
        <dbReference type="PROSITE" id="PS50290"/>
    </source>
</evidence>
<dbReference type="PANTHER" id="PTHR10048:SF111">
    <property type="entry name" value="PHOSPHATIDYLINOSITOL 3-KINASE AGE-1"/>
    <property type="match status" value="1"/>
</dbReference>
<dbReference type="InterPro" id="IPR002420">
    <property type="entry name" value="PI3K-type_C2_dom"/>
</dbReference>
<dbReference type="InterPro" id="IPR015433">
    <property type="entry name" value="PI3/4_kinase"/>
</dbReference>
<keyword evidence="2" id="KW-0547">Nucleotide-binding</keyword>
<dbReference type="GO" id="GO:0035005">
    <property type="term" value="F:1-phosphatidylinositol-4-phosphate 3-kinase activity"/>
    <property type="evidence" value="ECO:0007669"/>
    <property type="project" value="TreeGrafter"/>
</dbReference>
<dbReference type="InterPro" id="IPR042236">
    <property type="entry name" value="PI3K_accessory_sf"/>
</dbReference>
<dbReference type="SUPFAM" id="SSF49562">
    <property type="entry name" value="C2 domain (Calcium/lipid-binding domain, CaLB)"/>
    <property type="match status" value="1"/>
</dbReference>
<evidence type="ECO:0000313" key="12">
    <source>
        <dbReference type="EMBL" id="OQV14117.1"/>
    </source>
</evidence>
<dbReference type="PROSITE" id="PS00916">
    <property type="entry name" value="PI3_4_KINASE_2"/>
    <property type="match status" value="1"/>
</dbReference>
<dbReference type="SMART" id="SM00144">
    <property type="entry name" value="PI3K_rbd"/>
    <property type="match status" value="1"/>
</dbReference>
<dbReference type="Pfam" id="PF00613">
    <property type="entry name" value="PI3Ka"/>
    <property type="match status" value="1"/>
</dbReference>
<dbReference type="Gene3D" id="3.10.20.770">
    <property type="match status" value="1"/>
</dbReference>
<comment type="caution">
    <text evidence="12">The sequence shown here is derived from an EMBL/GenBank/DDBJ whole genome shotgun (WGS) entry which is preliminary data.</text>
</comment>
<organism evidence="12 13">
    <name type="scientific">Hypsibius exemplaris</name>
    <name type="common">Freshwater tardigrade</name>
    <dbReference type="NCBI Taxonomy" id="2072580"/>
    <lineage>
        <taxon>Eukaryota</taxon>
        <taxon>Metazoa</taxon>
        <taxon>Ecdysozoa</taxon>
        <taxon>Tardigrada</taxon>
        <taxon>Eutardigrada</taxon>
        <taxon>Parachela</taxon>
        <taxon>Hypsibioidea</taxon>
        <taxon>Hypsibiidae</taxon>
        <taxon>Hypsibius</taxon>
    </lineage>
</organism>
<evidence type="ECO:0000259" key="10">
    <source>
        <dbReference type="PROSITE" id="PS51546"/>
    </source>
</evidence>
<dbReference type="PANTHER" id="PTHR10048">
    <property type="entry name" value="PHOSPHATIDYLINOSITOL KINASE"/>
    <property type="match status" value="1"/>
</dbReference>
<dbReference type="Pfam" id="PF00792">
    <property type="entry name" value="PI3K_C2"/>
    <property type="match status" value="1"/>
</dbReference>
<dbReference type="InterPro" id="IPR001263">
    <property type="entry name" value="PI3K_accessory_dom"/>
</dbReference>
<name>A0A1W0WFZ9_HYPEX</name>
<keyword evidence="1" id="KW-0808">Transferase</keyword>
<evidence type="ECO:0000259" key="9">
    <source>
        <dbReference type="PROSITE" id="PS51545"/>
    </source>
</evidence>
<dbReference type="InterPro" id="IPR036940">
    <property type="entry name" value="PI3/4_kinase_cat_sf"/>
</dbReference>
<dbReference type="InterPro" id="IPR000341">
    <property type="entry name" value="PI3K_Ras-bd_dom"/>
</dbReference>
<dbReference type="SUPFAM" id="SSF48371">
    <property type="entry name" value="ARM repeat"/>
    <property type="match status" value="1"/>
</dbReference>
<dbReference type="SMART" id="SM00145">
    <property type="entry name" value="PI3Ka"/>
    <property type="match status" value="1"/>
</dbReference>
<evidence type="ECO:0000256" key="1">
    <source>
        <dbReference type="ARBA" id="ARBA00022679"/>
    </source>
</evidence>
<dbReference type="Gene3D" id="1.25.40.70">
    <property type="entry name" value="Phosphatidylinositol 3-kinase, accessory domain (PIK)"/>
    <property type="match status" value="1"/>
</dbReference>
<reference evidence="13" key="1">
    <citation type="submission" date="2017-01" db="EMBL/GenBank/DDBJ databases">
        <title>Comparative genomics of anhydrobiosis in the tardigrade Hypsibius dujardini.</title>
        <authorList>
            <person name="Yoshida Y."/>
            <person name="Koutsovoulos G."/>
            <person name="Laetsch D."/>
            <person name="Stevens L."/>
            <person name="Kumar S."/>
            <person name="Horikawa D."/>
            <person name="Ishino K."/>
            <person name="Komine S."/>
            <person name="Tomita M."/>
            <person name="Blaxter M."/>
            <person name="Arakawa K."/>
        </authorList>
    </citation>
    <scope>NUCLEOTIDE SEQUENCE [LARGE SCALE GENOMIC DNA]</scope>
    <source>
        <strain evidence="13">Z151</strain>
    </source>
</reference>
<proteinExistence type="inferred from homology"/>
<dbReference type="Proteomes" id="UP000192578">
    <property type="component" value="Unassembled WGS sequence"/>
</dbReference>
<feature type="region of interest" description="Disordered" evidence="6">
    <location>
        <begin position="410"/>
        <end position="432"/>
    </location>
</feature>
<feature type="domain" description="PI3K/PI4K catalytic" evidence="7">
    <location>
        <begin position="768"/>
        <end position="1056"/>
    </location>
</feature>